<dbReference type="EMBL" id="QBUD01000006">
    <property type="protein sequence ID" value="PUB14186.1"/>
    <property type="molecule type" value="Genomic_DNA"/>
</dbReference>
<accession>A0A2T6KFT2</accession>
<proteinExistence type="predicted"/>
<reference evidence="2 3" key="1">
    <citation type="submission" date="2018-04" db="EMBL/GenBank/DDBJ databases">
        <title>Genomic Encyclopedia of Archaeal and Bacterial Type Strains, Phase II (KMG-II): from individual species to whole genera.</title>
        <authorList>
            <person name="Goeker M."/>
        </authorList>
    </citation>
    <scope>NUCLEOTIDE SEQUENCE [LARGE SCALE GENOMIC DNA]</scope>
    <source>
        <strain evidence="2 3">DSM 29955</strain>
    </source>
</reference>
<dbReference type="InterPro" id="IPR012924">
    <property type="entry name" value="TfuA_core"/>
</dbReference>
<dbReference type="RefSeq" id="WP_108386619.1">
    <property type="nucleotide sequence ID" value="NZ_QBUD01000006.1"/>
</dbReference>
<evidence type="ECO:0000313" key="2">
    <source>
        <dbReference type="EMBL" id="PUB14186.1"/>
    </source>
</evidence>
<evidence type="ECO:0000259" key="1">
    <source>
        <dbReference type="Pfam" id="PF07812"/>
    </source>
</evidence>
<organism evidence="2 3">
    <name type="scientific">Yoonia sediminilitoris</name>
    <dbReference type="NCBI Taxonomy" id="1286148"/>
    <lineage>
        <taxon>Bacteria</taxon>
        <taxon>Pseudomonadati</taxon>
        <taxon>Pseudomonadota</taxon>
        <taxon>Alphaproteobacteria</taxon>
        <taxon>Rhodobacterales</taxon>
        <taxon>Paracoccaceae</taxon>
        <taxon>Yoonia</taxon>
    </lineage>
</organism>
<protein>
    <recommendedName>
        <fullName evidence="1">TfuA-like core domain-containing protein</fullName>
    </recommendedName>
</protein>
<feature type="domain" description="TfuA-like core" evidence="1">
    <location>
        <begin position="52"/>
        <end position="171"/>
    </location>
</feature>
<dbReference type="Pfam" id="PF07812">
    <property type="entry name" value="TfuA"/>
    <property type="match status" value="1"/>
</dbReference>
<keyword evidence="3" id="KW-1185">Reference proteome</keyword>
<name>A0A2T6KFT2_9RHOB</name>
<dbReference type="Proteomes" id="UP000244523">
    <property type="component" value="Unassembled WGS sequence"/>
</dbReference>
<comment type="caution">
    <text evidence="2">The sequence shown here is derived from an EMBL/GenBank/DDBJ whole genome shotgun (WGS) entry which is preliminary data.</text>
</comment>
<dbReference type="OrthoDB" id="118811at2"/>
<evidence type="ECO:0000313" key="3">
    <source>
        <dbReference type="Proteomes" id="UP000244523"/>
    </source>
</evidence>
<sequence>MNNSAIIFAGPSLTRRDRETFPQMQFMPPVGRGDVLRLLKNNRPPRFIGIVDGFFGSRPGVLHKEILEALSAGCHVYGAASMGALRASELSTYGMIGIGEVFEAYHDGRLESDAEVAVNHGPAELGYPALNVAQVDVDATLDALRNRGMLTAFEVQRLSEKSRKIYYPKRTWSKVAAEGSTDQSAAEKLQTLLAQAHVQRKRLDAIAMLNRISKDKTRELPAISQSFAPPLTPSYKRMRRAVFEP</sequence>
<dbReference type="AlphaFoldDB" id="A0A2T6KFT2"/>
<gene>
    <name evidence="2" type="ORF">C8N45_10660</name>
</gene>